<dbReference type="PANTHER" id="PTHR15192">
    <property type="entry name" value="PROTEIN CBG05349"/>
    <property type="match status" value="1"/>
</dbReference>
<gene>
    <name evidence="2" type="ORF">BGZ65_012311</name>
</gene>
<name>A0A9P6IMT4_9FUNG</name>
<feature type="region of interest" description="Disordered" evidence="1">
    <location>
        <begin position="251"/>
        <end position="290"/>
    </location>
</feature>
<feature type="compositionally biased region" description="Low complexity" evidence="1">
    <location>
        <begin position="251"/>
        <end position="260"/>
    </location>
</feature>
<feature type="compositionally biased region" description="Polar residues" evidence="1">
    <location>
        <begin position="524"/>
        <end position="533"/>
    </location>
</feature>
<evidence type="ECO:0000313" key="2">
    <source>
        <dbReference type="EMBL" id="KAF9938757.1"/>
    </source>
</evidence>
<dbReference type="Proteomes" id="UP000749646">
    <property type="component" value="Unassembled WGS sequence"/>
</dbReference>
<feature type="compositionally biased region" description="Gly residues" evidence="1">
    <location>
        <begin position="543"/>
        <end position="553"/>
    </location>
</feature>
<sequence length="989" mass="107489">METAMTMATMDKCNRTTARPHIVLGRGHVGGIWADMEQDHNQTLSYHEHMELPLYSFKDFLKEHPEHGNADLERPLRSTVSAYYKTYIQQVDIQSNFSDNTTVTGIYHLKDLENHCCCSMDPQCKSRTKYSGHKPLSTSMQNAHPKSPCHGTAAPCKACARFRYAILGYVETTATDSSMAKKRKRFLIRSKTVVMATGTFDQPKKLPAASVHPCTPLLTRASVGATIQQTFHDTRQLEEWMVRNSAVVTTSSTTSTRTTTLQVKSTHAMAPTAVSPPPSPSSSSVPLSAETLLSSPPPSVLITLAPPLAPALTLENDVLALSVNTTTMMTPSSTATAQLPIVIVGTGLSAADAILLIQEKQPWRRVIHIYKHFSASEPSPLKRCHRDVYPEYASVWVRMKKYATLKNSVQSYSPSSSSLYSNVFGDTKPAHACEQCKALSTTMSEHEATPQQPQPQPLCTGCSYRGLPDASVSSWDPVTGEIVIILSHGVVIQERVAAVGVFIGKQVHMGFLKGSLARELLSTSDRPTSGVTTSGIAMNSSGSGAGAGTGAGGSWNPLRRRSEQQQRGDLSVHFSNDLMVDIPTPPCSPPRSPMLRPRNGTAFVWQKQVFLAAAQGLGLLKKEQEQHQSRTDERLDQPRTAAQEEQSGARVNRTNNEEEEEDGEEEDCGDNAEAYDDKVDESQVLTLLRPLVSDMYAFRIIPTGGVSVVSPHGDSSMIGSSPVDKVATVTLPTYSMKPKRCTRLPCYPMRHLNATTVSSSSSPKPCCSEGSDGNKSGETMSQVDGLLLFDHKNPNPEQGTDGDIVVPRGRDGNEGQRTTKTMVSCISMPCSPLLGCRMMCPELGTPPLLTLSSSPAAMSLSSPMATLLLPENGSSSAKAMARTTTDTSLLTSTSFLSTNSTKTPVRERKFALMAKEEQNSQEIREQVVVVEEYARETEEEQEEEEEEMIKPLMDQSLYAAGAITGSKFVRYVLGNGVAIVADILRSEAS</sequence>
<protein>
    <recommendedName>
        <fullName evidence="4">L-ornithine N(5)-oxygenase</fullName>
    </recommendedName>
</protein>
<feature type="region of interest" description="Disordered" evidence="1">
    <location>
        <begin position="795"/>
        <end position="817"/>
    </location>
</feature>
<evidence type="ECO:0000313" key="3">
    <source>
        <dbReference type="Proteomes" id="UP000749646"/>
    </source>
</evidence>
<feature type="compositionally biased region" description="Basic and acidic residues" evidence="1">
    <location>
        <begin position="622"/>
        <end position="637"/>
    </location>
</feature>
<dbReference type="AlphaFoldDB" id="A0A9P6IMT4"/>
<feature type="region of interest" description="Disordered" evidence="1">
    <location>
        <begin position="757"/>
        <end position="776"/>
    </location>
</feature>
<keyword evidence="3" id="KW-1185">Reference proteome</keyword>
<accession>A0A9P6IMT4</accession>
<dbReference type="OrthoDB" id="412005at2759"/>
<feature type="compositionally biased region" description="Low complexity" evidence="1">
    <location>
        <begin position="758"/>
        <end position="768"/>
    </location>
</feature>
<comment type="caution">
    <text evidence="2">The sequence shown here is derived from an EMBL/GenBank/DDBJ whole genome shotgun (WGS) entry which is preliminary data.</text>
</comment>
<reference evidence="2" key="1">
    <citation type="journal article" date="2020" name="Fungal Divers.">
        <title>Resolving the Mortierellaceae phylogeny through synthesis of multi-gene phylogenetics and phylogenomics.</title>
        <authorList>
            <person name="Vandepol N."/>
            <person name="Liber J."/>
            <person name="Desiro A."/>
            <person name="Na H."/>
            <person name="Kennedy M."/>
            <person name="Barry K."/>
            <person name="Grigoriev I.V."/>
            <person name="Miller A.N."/>
            <person name="O'Donnell K."/>
            <person name="Stajich J.E."/>
            <person name="Bonito G."/>
        </authorList>
    </citation>
    <scope>NUCLEOTIDE SEQUENCE</scope>
    <source>
        <strain evidence="2">MES-2147</strain>
    </source>
</reference>
<feature type="region of interest" description="Disordered" evidence="1">
    <location>
        <begin position="622"/>
        <end position="676"/>
    </location>
</feature>
<proteinExistence type="predicted"/>
<evidence type="ECO:0008006" key="4">
    <source>
        <dbReference type="Google" id="ProtNLM"/>
    </source>
</evidence>
<evidence type="ECO:0000256" key="1">
    <source>
        <dbReference type="SAM" id="MobiDB-lite"/>
    </source>
</evidence>
<feature type="compositionally biased region" description="Acidic residues" evidence="1">
    <location>
        <begin position="657"/>
        <end position="674"/>
    </location>
</feature>
<dbReference type="EMBL" id="JAAAHW010009581">
    <property type="protein sequence ID" value="KAF9938757.1"/>
    <property type="molecule type" value="Genomic_DNA"/>
</dbReference>
<dbReference type="InterPro" id="IPR029731">
    <property type="entry name" value="OSGIN1/2"/>
</dbReference>
<dbReference type="PANTHER" id="PTHR15192:SF8">
    <property type="entry name" value="FAD_NAD(P)-BINDING DOMAIN-CONTAINING PROTEIN"/>
    <property type="match status" value="1"/>
</dbReference>
<organism evidence="2 3">
    <name type="scientific">Modicella reniformis</name>
    <dbReference type="NCBI Taxonomy" id="1440133"/>
    <lineage>
        <taxon>Eukaryota</taxon>
        <taxon>Fungi</taxon>
        <taxon>Fungi incertae sedis</taxon>
        <taxon>Mucoromycota</taxon>
        <taxon>Mortierellomycotina</taxon>
        <taxon>Mortierellomycetes</taxon>
        <taxon>Mortierellales</taxon>
        <taxon>Mortierellaceae</taxon>
        <taxon>Modicella</taxon>
    </lineage>
</organism>
<feature type="region of interest" description="Disordered" evidence="1">
    <location>
        <begin position="524"/>
        <end position="566"/>
    </location>
</feature>